<organism evidence="2 3">
    <name type="scientific">Saguinus oedipus</name>
    <name type="common">Cotton-top tamarin</name>
    <name type="synonym">Oedipomidas oedipus</name>
    <dbReference type="NCBI Taxonomy" id="9490"/>
    <lineage>
        <taxon>Eukaryota</taxon>
        <taxon>Metazoa</taxon>
        <taxon>Chordata</taxon>
        <taxon>Craniata</taxon>
        <taxon>Vertebrata</taxon>
        <taxon>Euteleostomi</taxon>
        <taxon>Mammalia</taxon>
        <taxon>Eutheria</taxon>
        <taxon>Euarchontoglires</taxon>
        <taxon>Primates</taxon>
        <taxon>Haplorrhini</taxon>
        <taxon>Platyrrhini</taxon>
        <taxon>Cebidae</taxon>
        <taxon>Callitrichinae</taxon>
        <taxon>Saguinus</taxon>
    </lineage>
</organism>
<gene>
    <name evidence="2" type="ORF">P7K49_030960</name>
</gene>
<keyword evidence="3" id="KW-1185">Reference proteome</keyword>
<dbReference type="Proteomes" id="UP001266305">
    <property type="component" value="Unassembled WGS sequence"/>
</dbReference>
<feature type="region of interest" description="Disordered" evidence="1">
    <location>
        <begin position="85"/>
        <end position="120"/>
    </location>
</feature>
<evidence type="ECO:0000313" key="2">
    <source>
        <dbReference type="EMBL" id="KAK2091676.1"/>
    </source>
</evidence>
<sequence>MVDLSMDPLCLGIFLVMRGSPVSLITGGVTCCTPAQSLGADLRVSLAIISGWAVPSTCLSTFSLRPSSFETLMGSQHPAALASKLLSSEQQPETHQKAVDSAHTPDSQVSEWHINFNNKD</sequence>
<reference evidence="2 3" key="1">
    <citation type="submission" date="2023-05" db="EMBL/GenBank/DDBJ databases">
        <title>B98-5 Cell Line De Novo Hybrid Assembly: An Optical Mapping Approach.</title>
        <authorList>
            <person name="Kananen K."/>
            <person name="Auerbach J.A."/>
            <person name="Kautto E."/>
            <person name="Blachly J.S."/>
        </authorList>
    </citation>
    <scope>NUCLEOTIDE SEQUENCE [LARGE SCALE GENOMIC DNA]</scope>
    <source>
        <strain evidence="2">B95-8</strain>
        <tissue evidence="2">Cell line</tissue>
    </source>
</reference>
<name>A0ABQ9U3S8_SAGOE</name>
<accession>A0ABQ9U3S8</accession>
<evidence type="ECO:0000313" key="3">
    <source>
        <dbReference type="Proteomes" id="UP001266305"/>
    </source>
</evidence>
<comment type="caution">
    <text evidence="2">The sequence shown here is derived from an EMBL/GenBank/DDBJ whole genome shotgun (WGS) entry which is preliminary data.</text>
</comment>
<proteinExistence type="predicted"/>
<dbReference type="EMBL" id="JASSZA010000016">
    <property type="protein sequence ID" value="KAK2091676.1"/>
    <property type="molecule type" value="Genomic_DNA"/>
</dbReference>
<evidence type="ECO:0000256" key="1">
    <source>
        <dbReference type="SAM" id="MobiDB-lite"/>
    </source>
</evidence>
<feature type="compositionally biased region" description="Polar residues" evidence="1">
    <location>
        <begin position="104"/>
        <end position="120"/>
    </location>
</feature>
<protein>
    <submittedName>
        <fullName evidence="2">Uncharacterized protein</fullName>
    </submittedName>
</protein>